<reference evidence="8 9" key="1">
    <citation type="submission" date="2015-04" db="EMBL/GenBank/DDBJ databases">
        <title>Complete Genome Sequence of Kosmotoga pacifica SLHLJ1.</title>
        <authorList>
            <person name="Jiang L.J."/>
            <person name="Shao Z.Z."/>
            <person name="Jebbar M."/>
        </authorList>
    </citation>
    <scope>NUCLEOTIDE SEQUENCE [LARGE SCALE GENOMIC DNA]</scope>
    <source>
        <strain evidence="8 9">SLHLJ1</strain>
    </source>
</reference>
<dbReference type="InterPro" id="IPR003760">
    <property type="entry name" value="PnrA-like"/>
</dbReference>
<dbReference type="PANTHER" id="PTHR34296:SF2">
    <property type="entry name" value="ABC TRANSPORTER GUANOSINE-BINDING PROTEIN NUPN"/>
    <property type="match status" value="1"/>
</dbReference>
<dbReference type="PANTHER" id="PTHR34296">
    <property type="entry name" value="TRANSCRIPTIONAL ACTIVATOR PROTEIN MED"/>
    <property type="match status" value="1"/>
</dbReference>
<organism evidence="8 9">
    <name type="scientific">Kosmotoga pacifica</name>
    <dbReference type="NCBI Taxonomy" id="1330330"/>
    <lineage>
        <taxon>Bacteria</taxon>
        <taxon>Thermotogati</taxon>
        <taxon>Thermotogota</taxon>
        <taxon>Thermotogae</taxon>
        <taxon>Kosmotogales</taxon>
        <taxon>Kosmotogaceae</taxon>
        <taxon>Kosmotoga</taxon>
    </lineage>
</organism>
<dbReference type="EMBL" id="CP011232">
    <property type="protein sequence ID" value="AKI98114.1"/>
    <property type="molecule type" value="Genomic_DNA"/>
</dbReference>
<dbReference type="STRING" id="1330330.IX53_10040"/>
<dbReference type="Proteomes" id="UP000035159">
    <property type="component" value="Chromosome"/>
</dbReference>
<proteinExistence type="inferred from homology"/>
<accession>A0A0G2ZEY9</accession>
<dbReference type="SUPFAM" id="SSF53822">
    <property type="entry name" value="Periplasmic binding protein-like I"/>
    <property type="match status" value="1"/>
</dbReference>
<evidence type="ECO:0000256" key="6">
    <source>
        <dbReference type="ARBA" id="ARBA00023288"/>
    </source>
</evidence>
<dbReference type="KEGG" id="kpf:IX53_10040"/>
<feature type="domain" description="ABC transporter substrate-binding protein PnrA-like" evidence="7">
    <location>
        <begin position="22"/>
        <end position="312"/>
    </location>
</feature>
<protein>
    <submittedName>
        <fullName evidence="8">Membrane protein</fullName>
    </submittedName>
</protein>
<dbReference type="PATRIC" id="fig|1330330.3.peg.2047"/>
<keyword evidence="5" id="KW-0472">Membrane</keyword>
<keyword evidence="3" id="KW-1003">Cell membrane</keyword>
<evidence type="ECO:0000256" key="2">
    <source>
        <dbReference type="ARBA" id="ARBA00008610"/>
    </source>
</evidence>
<dbReference type="GO" id="GO:0005886">
    <property type="term" value="C:plasma membrane"/>
    <property type="evidence" value="ECO:0007669"/>
    <property type="project" value="UniProtKB-SubCell"/>
</dbReference>
<keyword evidence="4" id="KW-0732">Signal</keyword>
<dbReference type="InterPro" id="IPR050957">
    <property type="entry name" value="BMP_lipoprotein"/>
</dbReference>
<evidence type="ECO:0000313" key="8">
    <source>
        <dbReference type="EMBL" id="AKI98114.1"/>
    </source>
</evidence>
<sequence length="329" mass="35878">MKKFAVLFVVLLMAFSVFGKFNVGILIPGEIGGNPIYELVASGAQKAERAGIRVKLVEGGYNPGKWEPLLRSMAASKRYDLIITLTEGMPESVKKVATEFPGQKFALVDGVLDISMNNVYSIGFYDEEMAFLAGIFAGLVTRSELLGANPELVVGLIAGDTYPAMMNKMKPAYESGVRLVTPNARVIFSVAGSWADPTKGRELASKQFDEGVDIILSIAGGTGIGVIDEAARRNAYVIGVDSNIIGFKPGTILACSLKHVDSVVYDIIMKASKDQLAFGQNLRAGISEGVIDFTFDDENYEKYVPKWIQEVMRAYYILLKYSLIKPLEE</sequence>
<gene>
    <name evidence="8" type="ORF">IX53_10040</name>
</gene>
<dbReference type="RefSeq" id="WP_047755249.1">
    <property type="nucleotide sequence ID" value="NZ_CAJUHA010000010.1"/>
</dbReference>
<evidence type="ECO:0000256" key="3">
    <source>
        <dbReference type="ARBA" id="ARBA00022475"/>
    </source>
</evidence>
<evidence type="ECO:0000256" key="5">
    <source>
        <dbReference type="ARBA" id="ARBA00023136"/>
    </source>
</evidence>
<dbReference type="AlphaFoldDB" id="A0A0G2ZEY9"/>
<comment type="subcellular location">
    <subcellularLocation>
        <location evidence="1">Cell membrane</location>
        <topology evidence="1">Lipid-anchor</topology>
    </subcellularLocation>
</comment>
<dbReference type="Pfam" id="PF02608">
    <property type="entry name" value="Bmp"/>
    <property type="match status" value="1"/>
</dbReference>
<evidence type="ECO:0000313" key="9">
    <source>
        <dbReference type="Proteomes" id="UP000035159"/>
    </source>
</evidence>
<dbReference type="OrthoDB" id="9769871at2"/>
<dbReference type="InterPro" id="IPR028082">
    <property type="entry name" value="Peripla_BP_I"/>
</dbReference>
<dbReference type="Gene3D" id="3.40.50.2300">
    <property type="match status" value="2"/>
</dbReference>
<keyword evidence="6" id="KW-0449">Lipoprotein</keyword>
<evidence type="ECO:0000259" key="7">
    <source>
        <dbReference type="Pfam" id="PF02608"/>
    </source>
</evidence>
<name>A0A0G2ZEY9_9BACT</name>
<evidence type="ECO:0000256" key="4">
    <source>
        <dbReference type="ARBA" id="ARBA00022729"/>
    </source>
</evidence>
<comment type="similarity">
    <text evidence="2">Belongs to the BMP lipoprotein family.</text>
</comment>
<keyword evidence="9" id="KW-1185">Reference proteome</keyword>
<evidence type="ECO:0000256" key="1">
    <source>
        <dbReference type="ARBA" id="ARBA00004193"/>
    </source>
</evidence>